<dbReference type="InterPro" id="IPR002018">
    <property type="entry name" value="CarbesteraseB"/>
</dbReference>
<organism evidence="5 6">
    <name type="scientific">Arthrobacter nitrophenolicus</name>
    <dbReference type="NCBI Taxonomy" id="683150"/>
    <lineage>
        <taxon>Bacteria</taxon>
        <taxon>Bacillati</taxon>
        <taxon>Actinomycetota</taxon>
        <taxon>Actinomycetes</taxon>
        <taxon>Micrococcales</taxon>
        <taxon>Micrococcaceae</taxon>
        <taxon>Arthrobacter</taxon>
    </lineage>
</organism>
<evidence type="ECO:0000259" key="4">
    <source>
        <dbReference type="Pfam" id="PF00135"/>
    </source>
</evidence>
<dbReference type="PANTHER" id="PTHR11559">
    <property type="entry name" value="CARBOXYLESTERASE"/>
    <property type="match status" value="1"/>
</dbReference>
<dbReference type="SUPFAM" id="SSF53474">
    <property type="entry name" value="alpha/beta-Hydrolases"/>
    <property type="match status" value="1"/>
</dbReference>
<dbReference type="InterPro" id="IPR050309">
    <property type="entry name" value="Type-B_Carboxylest/Lipase"/>
</dbReference>
<dbReference type="Gene3D" id="3.40.50.1820">
    <property type="entry name" value="alpha/beta hydrolase"/>
    <property type="match status" value="1"/>
</dbReference>
<reference evidence="5 6" key="1">
    <citation type="submission" date="2019-03" db="EMBL/GenBank/DDBJ databases">
        <title>Genome Sequencing and Assembly of Various Microbes Isolated from Partially Reclaimed Soil and Acid Mine Drainage (AMD) Site.</title>
        <authorList>
            <person name="Steinbock B."/>
            <person name="Bechtold R."/>
            <person name="Sevigny J.L."/>
            <person name="Thomas D."/>
            <person name="Cuthill L.R."/>
            <person name="Aveiro Johannsen E.J."/>
            <person name="Thomas K."/>
            <person name="Ghosh A."/>
        </authorList>
    </citation>
    <scope>NUCLEOTIDE SEQUENCE [LARGE SCALE GENOMIC DNA]</scope>
    <source>
        <strain evidence="5 6">S-A1</strain>
    </source>
</reference>
<dbReference type="InterPro" id="IPR019826">
    <property type="entry name" value="Carboxylesterase_B_AS"/>
</dbReference>
<dbReference type="PROSITE" id="PS00122">
    <property type="entry name" value="CARBOXYLESTERASE_B_1"/>
    <property type="match status" value="1"/>
</dbReference>
<comment type="caution">
    <text evidence="5">The sequence shown here is derived from an EMBL/GenBank/DDBJ whole genome shotgun (WGS) entry which is preliminary data.</text>
</comment>
<proteinExistence type="inferred from homology"/>
<dbReference type="EMBL" id="SMZQ01000011">
    <property type="protein sequence ID" value="TDL33446.1"/>
    <property type="molecule type" value="Genomic_DNA"/>
</dbReference>
<evidence type="ECO:0000313" key="6">
    <source>
        <dbReference type="Proteomes" id="UP000294621"/>
    </source>
</evidence>
<accession>A0A4R5XRK2</accession>
<evidence type="ECO:0000256" key="2">
    <source>
        <dbReference type="ARBA" id="ARBA00022801"/>
    </source>
</evidence>
<dbReference type="GO" id="GO:0016787">
    <property type="term" value="F:hydrolase activity"/>
    <property type="evidence" value="ECO:0007669"/>
    <property type="project" value="UniProtKB-KW"/>
</dbReference>
<dbReference type="AlphaFoldDB" id="A0A4R5XRK2"/>
<comment type="similarity">
    <text evidence="1 3">Belongs to the type-B carboxylesterase/lipase family.</text>
</comment>
<evidence type="ECO:0000313" key="5">
    <source>
        <dbReference type="EMBL" id="TDL33446.1"/>
    </source>
</evidence>
<dbReference type="InterPro" id="IPR029058">
    <property type="entry name" value="AB_hydrolase_fold"/>
</dbReference>
<dbReference type="OrthoDB" id="3199405at2"/>
<gene>
    <name evidence="5" type="ORF">E2R57_18410</name>
</gene>
<dbReference type="Pfam" id="PF00135">
    <property type="entry name" value="COesterase"/>
    <property type="match status" value="1"/>
</dbReference>
<dbReference type="RefSeq" id="WP_133351534.1">
    <property type="nucleotide sequence ID" value="NZ_SMZQ01000011.1"/>
</dbReference>
<evidence type="ECO:0000256" key="3">
    <source>
        <dbReference type="RuleBase" id="RU361235"/>
    </source>
</evidence>
<protein>
    <recommendedName>
        <fullName evidence="3">Carboxylic ester hydrolase</fullName>
        <ecNumber evidence="3">3.1.1.-</ecNumber>
    </recommendedName>
</protein>
<evidence type="ECO:0000256" key="1">
    <source>
        <dbReference type="ARBA" id="ARBA00005964"/>
    </source>
</evidence>
<dbReference type="Proteomes" id="UP000294621">
    <property type="component" value="Unassembled WGS sequence"/>
</dbReference>
<keyword evidence="2 3" id="KW-0378">Hydrolase</keyword>
<name>A0A4R5XRK2_9MICC</name>
<dbReference type="EC" id="3.1.1.-" evidence="3"/>
<sequence length="495" mass="52583">MTTDNSVIVSTPTGTVRGFIRDDHTSVFLGIPYAEPPYGELRFQPPKPKAPWQGVLDATRYGPTPQRRALAEVTTIPEPSIPGDSTLNVNVFAPSIDSTEGTHPVLVWIHGGGYVAGSPASPWYDGRSFARDGVVTVTISYRLGFDGFGWLPDAPCNRGVMDWILALEWVRENIAAFGGDPGNVTIAGQSAGGGAVMTLLTSSRAQGLFHKAAALSGVPADITLDSARDMTLGIAAHLGVPANTAGFASVPEEQLIRAQNWADEPTPTHDAVEWLHHLRSIRGMLRLGPVIDGNTVEGTVAEGLAAGYGKDKPLLIGATQEEFSRLLVAHAGTFSGLSSHEALQLMGVHNESAAAYAGAVPGAATAAVVGRFVSDLVFRRHIPQWIGIRDDSPTWAYDFTWKSPVSGVSEHCLDVPFVFDVLDDPHVPRVAGGEAPQQLADAVHSAFVAFMKLGDPGWKQTSGQTKHVKGLDLDPSLTDRYASARLVGALQPART</sequence>
<feature type="domain" description="Carboxylesterase type B" evidence="4">
    <location>
        <begin position="6"/>
        <end position="458"/>
    </location>
</feature>